<evidence type="ECO:0000313" key="8">
    <source>
        <dbReference type="EMBL" id="KEF63059.1"/>
    </source>
</evidence>
<accession>A0A072PSG8</accession>
<dbReference type="EMBL" id="AMGV01000001">
    <property type="protein sequence ID" value="KEF63059.1"/>
    <property type="molecule type" value="Genomic_DNA"/>
</dbReference>
<feature type="region of interest" description="Disordered" evidence="6">
    <location>
        <begin position="141"/>
        <end position="164"/>
    </location>
</feature>
<keyword evidence="2" id="KW-0805">Transcription regulation</keyword>
<feature type="region of interest" description="Disordered" evidence="6">
    <location>
        <begin position="1"/>
        <end position="36"/>
    </location>
</feature>
<keyword evidence="9" id="KW-1185">Reference proteome</keyword>
<dbReference type="GeneID" id="25275983"/>
<dbReference type="CDD" id="cd00067">
    <property type="entry name" value="GAL4"/>
    <property type="match status" value="1"/>
</dbReference>
<evidence type="ECO:0000256" key="4">
    <source>
        <dbReference type="ARBA" id="ARBA00023163"/>
    </source>
</evidence>
<dbReference type="InterPro" id="IPR007219">
    <property type="entry name" value="XnlR_reg_dom"/>
</dbReference>
<dbReference type="HOGENOM" id="CLU_008511_0_2_1"/>
<proteinExistence type="predicted"/>
<dbReference type="Pfam" id="PF04082">
    <property type="entry name" value="Fungal_trans"/>
    <property type="match status" value="1"/>
</dbReference>
<dbReference type="PANTHER" id="PTHR47424">
    <property type="entry name" value="REGULATORY PROTEIN GAL4"/>
    <property type="match status" value="1"/>
</dbReference>
<organism evidence="8 9">
    <name type="scientific">Exophiala aquamarina CBS 119918</name>
    <dbReference type="NCBI Taxonomy" id="1182545"/>
    <lineage>
        <taxon>Eukaryota</taxon>
        <taxon>Fungi</taxon>
        <taxon>Dikarya</taxon>
        <taxon>Ascomycota</taxon>
        <taxon>Pezizomycotina</taxon>
        <taxon>Eurotiomycetes</taxon>
        <taxon>Chaetothyriomycetidae</taxon>
        <taxon>Chaetothyriales</taxon>
        <taxon>Herpotrichiellaceae</taxon>
        <taxon>Exophiala</taxon>
    </lineage>
</organism>
<keyword evidence="3" id="KW-0238">DNA-binding</keyword>
<gene>
    <name evidence="8" type="ORF">A1O9_01035</name>
</gene>
<sequence>MMRRQVQRPTGRKGDSSMIDCQNQTRARPELSTVEEPESKRRRVALACNVCRGRKSRVSCVYLNEKLLDHVLPTNSKCDGKRPSCSLCIELGFECQYQQGAGFQNVIIGKDYLSSIEDRLRLVEGRLSYLENGTNNVSQGLTAVGTSPSPRNQLQRQSETASLQREELQDTGVAEDSIDAMGVVTFAQEEDCAFFGPSSNIALLRQVSAAIAHLSHESQPWRPSPTEGNSAADVAGSFLNTTRPSSPVHMPSEFRKENIDVFAIPTRDNCRKLLRWFFGNPNYMYPYIHGSSFMSTFEDAERSRFKGVRRIWLALLNIIFALARVHARQLTVAHENMPSVEMGPIAESQVYYQRASALFNENMIGNTGTSIEVVQFLLLIGSYLQSTQQSTQTWKMHGLAVRAAFQLGLHSRDLGKLFSPLEQEIRKRAWFGCIINETLLSMTYGRPPSIPENYVQLDLPVEFSTLDGGQGGMESDESLSIGFFVGTITIYKVLQEIIDTLYGQNLACSLPINDVDTVSRVYQIENRLSQWQQQLPTEMKLVDAKEVFTQDFPPADASAEDKWQRLRLRLVLTLRYINIRILLHRPVMVKFLEELRHPNTGSHSPILLQIGTANVQIAAKSSMELIYLVQNALRYANGHSKWGLLGAWWYSLYYTFNAALVVGACILIQVEQKGLTAQPIIHFSESTQDMSDHLGMAIEALRGLDEDNRMVARCRDYLEQFVQIIRSLAIGQGLLPQPTDWHVPDPPNAGTLELLPYYDDYHLLQTSTMGVTYGVGQNHHSPFGMEMGQFLLDNDLNGMNYHSFAYNRATAPEGRIHGPA</sequence>
<dbReference type="RefSeq" id="XP_013265649.1">
    <property type="nucleotide sequence ID" value="XM_013410195.1"/>
</dbReference>
<evidence type="ECO:0000256" key="5">
    <source>
        <dbReference type="ARBA" id="ARBA00023242"/>
    </source>
</evidence>
<keyword evidence="1" id="KW-0479">Metal-binding</keyword>
<dbReference type="Proteomes" id="UP000027920">
    <property type="component" value="Unassembled WGS sequence"/>
</dbReference>
<dbReference type="GO" id="GO:0000978">
    <property type="term" value="F:RNA polymerase II cis-regulatory region sequence-specific DNA binding"/>
    <property type="evidence" value="ECO:0007669"/>
    <property type="project" value="TreeGrafter"/>
</dbReference>
<evidence type="ECO:0000256" key="3">
    <source>
        <dbReference type="ARBA" id="ARBA00023125"/>
    </source>
</evidence>
<dbReference type="OrthoDB" id="3364175at2759"/>
<evidence type="ECO:0000313" key="9">
    <source>
        <dbReference type="Proteomes" id="UP000027920"/>
    </source>
</evidence>
<evidence type="ECO:0000256" key="2">
    <source>
        <dbReference type="ARBA" id="ARBA00023015"/>
    </source>
</evidence>
<keyword evidence="5" id="KW-0539">Nucleus</keyword>
<feature type="domain" description="Xylanolytic transcriptional activator regulatory" evidence="7">
    <location>
        <begin position="393"/>
        <end position="466"/>
    </location>
</feature>
<protein>
    <recommendedName>
        <fullName evidence="7">Xylanolytic transcriptional activator regulatory domain-containing protein</fullName>
    </recommendedName>
</protein>
<dbReference type="InterPro" id="IPR001138">
    <property type="entry name" value="Zn2Cys6_DnaBD"/>
</dbReference>
<reference evidence="8 9" key="1">
    <citation type="submission" date="2013-03" db="EMBL/GenBank/DDBJ databases">
        <title>The Genome Sequence of Exophiala aquamarina CBS 119918.</title>
        <authorList>
            <consortium name="The Broad Institute Genomics Platform"/>
            <person name="Cuomo C."/>
            <person name="de Hoog S."/>
            <person name="Gorbushina A."/>
            <person name="Walker B."/>
            <person name="Young S.K."/>
            <person name="Zeng Q."/>
            <person name="Gargeya S."/>
            <person name="Fitzgerald M."/>
            <person name="Haas B."/>
            <person name="Abouelleil A."/>
            <person name="Allen A.W."/>
            <person name="Alvarado L."/>
            <person name="Arachchi H.M."/>
            <person name="Berlin A.M."/>
            <person name="Chapman S.B."/>
            <person name="Gainer-Dewar J."/>
            <person name="Goldberg J."/>
            <person name="Griggs A."/>
            <person name="Gujja S."/>
            <person name="Hansen M."/>
            <person name="Howarth C."/>
            <person name="Imamovic A."/>
            <person name="Ireland A."/>
            <person name="Larimer J."/>
            <person name="McCowan C."/>
            <person name="Murphy C."/>
            <person name="Pearson M."/>
            <person name="Poon T.W."/>
            <person name="Priest M."/>
            <person name="Roberts A."/>
            <person name="Saif S."/>
            <person name="Shea T."/>
            <person name="Sisk P."/>
            <person name="Sykes S."/>
            <person name="Wortman J."/>
            <person name="Nusbaum C."/>
            <person name="Birren B."/>
        </authorList>
    </citation>
    <scope>NUCLEOTIDE SEQUENCE [LARGE SCALE GENOMIC DNA]</scope>
    <source>
        <strain evidence="8 9">CBS 119918</strain>
    </source>
</reference>
<dbReference type="GO" id="GO:0005634">
    <property type="term" value="C:nucleus"/>
    <property type="evidence" value="ECO:0007669"/>
    <property type="project" value="TreeGrafter"/>
</dbReference>
<evidence type="ECO:0000259" key="7">
    <source>
        <dbReference type="SMART" id="SM00906"/>
    </source>
</evidence>
<dbReference type="GO" id="GO:0000981">
    <property type="term" value="F:DNA-binding transcription factor activity, RNA polymerase II-specific"/>
    <property type="evidence" value="ECO:0007669"/>
    <property type="project" value="InterPro"/>
</dbReference>
<name>A0A072PSG8_9EURO</name>
<dbReference type="GO" id="GO:0000435">
    <property type="term" value="P:positive regulation of transcription from RNA polymerase II promoter by galactose"/>
    <property type="evidence" value="ECO:0007669"/>
    <property type="project" value="TreeGrafter"/>
</dbReference>
<dbReference type="GO" id="GO:0008270">
    <property type="term" value="F:zinc ion binding"/>
    <property type="evidence" value="ECO:0007669"/>
    <property type="project" value="InterPro"/>
</dbReference>
<dbReference type="VEuPathDB" id="FungiDB:A1O9_01035"/>
<dbReference type="Gene3D" id="4.10.240.10">
    <property type="entry name" value="Zn(2)-C6 fungal-type DNA-binding domain"/>
    <property type="match status" value="1"/>
</dbReference>
<dbReference type="Pfam" id="PF00172">
    <property type="entry name" value="Zn_clus"/>
    <property type="match status" value="1"/>
</dbReference>
<comment type="caution">
    <text evidence="8">The sequence shown here is derived from an EMBL/GenBank/DDBJ whole genome shotgun (WGS) entry which is preliminary data.</text>
</comment>
<keyword evidence="4" id="KW-0804">Transcription</keyword>
<dbReference type="PANTHER" id="PTHR47424:SF3">
    <property type="entry name" value="REGULATORY PROTEIN GAL4"/>
    <property type="match status" value="1"/>
</dbReference>
<dbReference type="CDD" id="cd12148">
    <property type="entry name" value="fungal_TF_MHR"/>
    <property type="match status" value="1"/>
</dbReference>
<feature type="compositionally biased region" description="Polar residues" evidence="6">
    <location>
        <begin position="141"/>
        <end position="163"/>
    </location>
</feature>
<evidence type="ECO:0000256" key="1">
    <source>
        <dbReference type="ARBA" id="ARBA00022723"/>
    </source>
</evidence>
<dbReference type="AlphaFoldDB" id="A0A072PSG8"/>
<dbReference type="InterPro" id="IPR036864">
    <property type="entry name" value="Zn2-C6_fun-type_DNA-bd_sf"/>
</dbReference>
<dbReference type="SMART" id="SM00906">
    <property type="entry name" value="Fungal_trans"/>
    <property type="match status" value="1"/>
</dbReference>
<dbReference type="SUPFAM" id="SSF57701">
    <property type="entry name" value="Zn2/Cys6 DNA-binding domain"/>
    <property type="match status" value="1"/>
</dbReference>
<dbReference type="GO" id="GO:0006351">
    <property type="term" value="P:DNA-templated transcription"/>
    <property type="evidence" value="ECO:0007669"/>
    <property type="project" value="InterPro"/>
</dbReference>
<dbReference type="STRING" id="1182545.A0A072PSG8"/>
<dbReference type="InterPro" id="IPR051127">
    <property type="entry name" value="Fungal_SecMet_Regulators"/>
</dbReference>
<evidence type="ECO:0000256" key="6">
    <source>
        <dbReference type="SAM" id="MobiDB-lite"/>
    </source>
</evidence>